<dbReference type="Pfam" id="PF01183">
    <property type="entry name" value="Glyco_hydro_25"/>
    <property type="match status" value="1"/>
</dbReference>
<dbReference type="PANTHER" id="PTHR34135:SF2">
    <property type="entry name" value="LYSOZYME"/>
    <property type="match status" value="1"/>
</dbReference>
<sequence length="224" mass="24367">MNLILSILVAITSLSSVCSYPLEKRANPKGIDVSSNQGPVNWSKVKSNGISFAYVKATEGTSYTNPDFAQQYVGAYDQKIIRGAYHFARPGSSSGAAQAKYFTDHGGKWSADGLTLPGAVDLEAGCSGLSHAAMVSWIKSFSDEYHSITKRYPVIYTTTSWWQECTGNTKEFASTSPLWLAHWASSAGTLPAGWTFYTFWQYADSGPNPGDQDVFNGSLTQLKK</sequence>
<evidence type="ECO:0000256" key="4">
    <source>
        <dbReference type="ARBA" id="ARBA00022525"/>
    </source>
</evidence>
<dbReference type="EC" id="3.2.1.17" evidence="11"/>
<evidence type="ECO:0000256" key="9">
    <source>
        <dbReference type="ARBA" id="ARBA00023295"/>
    </source>
</evidence>
<evidence type="ECO:0000256" key="11">
    <source>
        <dbReference type="RuleBase" id="RU361176"/>
    </source>
</evidence>
<dbReference type="OrthoDB" id="6590422at2759"/>
<dbReference type="SUPFAM" id="SSF51445">
    <property type="entry name" value="(Trans)glycosidases"/>
    <property type="match status" value="1"/>
</dbReference>
<proteinExistence type="inferred from homology"/>
<dbReference type="InterPro" id="IPR017853">
    <property type="entry name" value="GH"/>
</dbReference>
<keyword evidence="4" id="KW-0964">Secreted</keyword>
<dbReference type="AlphaFoldDB" id="A0A164XWV3"/>
<evidence type="ECO:0000256" key="3">
    <source>
        <dbReference type="ARBA" id="ARBA00010646"/>
    </source>
</evidence>
<keyword evidence="14" id="KW-1185">Reference proteome</keyword>
<dbReference type="PROSITE" id="PS51904">
    <property type="entry name" value="GLYCOSYL_HYDROL_F25_2"/>
    <property type="match status" value="1"/>
</dbReference>
<evidence type="ECO:0000256" key="8">
    <source>
        <dbReference type="ARBA" id="ARBA00023157"/>
    </source>
</evidence>
<keyword evidence="8" id="KW-1015">Disulfide bond</keyword>
<feature type="chain" id="PRO_5007854474" description="Lysozyme" evidence="12">
    <location>
        <begin position="20"/>
        <end position="224"/>
    </location>
</feature>
<feature type="signal peptide" evidence="12">
    <location>
        <begin position="1"/>
        <end position="19"/>
    </location>
</feature>
<accession>A0A164XWV3</accession>
<keyword evidence="7 11" id="KW-0378">Hydrolase</keyword>
<dbReference type="InterPro" id="IPR008270">
    <property type="entry name" value="Glyco_hydro_25_AS"/>
</dbReference>
<dbReference type="GO" id="GO:0042742">
    <property type="term" value="P:defense response to bacterium"/>
    <property type="evidence" value="ECO:0007669"/>
    <property type="project" value="UniProtKB-KW"/>
</dbReference>
<organism evidence="13 14">
    <name type="scientific">Sistotremastrum niveocremeum HHB9708</name>
    <dbReference type="NCBI Taxonomy" id="1314777"/>
    <lineage>
        <taxon>Eukaryota</taxon>
        <taxon>Fungi</taxon>
        <taxon>Dikarya</taxon>
        <taxon>Basidiomycota</taxon>
        <taxon>Agaricomycotina</taxon>
        <taxon>Agaricomycetes</taxon>
        <taxon>Sistotremastrales</taxon>
        <taxon>Sistotremastraceae</taxon>
        <taxon>Sertulicium</taxon>
        <taxon>Sertulicium niveocremeum</taxon>
    </lineage>
</organism>
<dbReference type="PANTHER" id="PTHR34135">
    <property type="entry name" value="LYSOZYME"/>
    <property type="match status" value="1"/>
</dbReference>
<dbReference type="PROSITE" id="PS00953">
    <property type="entry name" value="GLYCOSYL_HYDROL_F25_1"/>
    <property type="match status" value="1"/>
</dbReference>
<dbReference type="Gene3D" id="3.20.20.80">
    <property type="entry name" value="Glycosidases"/>
    <property type="match status" value="1"/>
</dbReference>
<dbReference type="InterPro" id="IPR018077">
    <property type="entry name" value="Glyco_hydro_fam25_subgr"/>
</dbReference>
<dbReference type="GO" id="GO:0003796">
    <property type="term" value="F:lysozyme activity"/>
    <property type="evidence" value="ECO:0007669"/>
    <property type="project" value="UniProtKB-EC"/>
</dbReference>
<gene>
    <name evidence="13" type="ORF">SISNIDRAFT_407500</name>
</gene>
<evidence type="ECO:0000256" key="7">
    <source>
        <dbReference type="ARBA" id="ARBA00022801"/>
    </source>
</evidence>
<keyword evidence="5" id="KW-0929">Antimicrobial</keyword>
<dbReference type="SMART" id="SM00641">
    <property type="entry name" value="Glyco_25"/>
    <property type="match status" value="1"/>
</dbReference>
<evidence type="ECO:0000256" key="12">
    <source>
        <dbReference type="SAM" id="SignalP"/>
    </source>
</evidence>
<keyword evidence="6" id="KW-0081">Bacteriolytic enzyme</keyword>
<evidence type="ECO:0000256" key="2">
    <source>
        <dbReference type="ARBA" id="ARBA00004613"/>
    </source>
</evidence>
<keyword evidence="9 11" id="KW-0326">Glycosidase</keyword>
<comment type="similarity">
    <text evidence="3 11">Belongs to the glycosyl hydrolase 25 family.</text>
</comment>
<evidence type="ECO:0000256" key="1">
    <source>
        <dbReference type="ARBA" id="ARBA00000632"/>
    </source>
</evidence>
<dbReference type="GO" id="GO:0031640">
    <property type="term" value="P:killing of cells of another organism"/>
    <property type="evidence" value="ECO:0007669"/>
    <property type="project" value="UniProtKB-KW"/>
</dbReference>
<name>A0A164XWV3_9AGAM</name>
<evidence type="ECO:0000256" key="5">
    <source>
        <dbReference type="ARBA" id="ARBA00022529"/>
    </source>
</evidence>
<protein>
    <recommendedName>
        <fullName evidence="11">Lysozyme</fullName>
        <ecNumber evidence="11">3.2.1.17</ecNumber>
    </recommendedName>
</protein>
<evidence type="ECO:0000256" key="6">
    <source>
        <dbReference type="ARBA" id="ARBA00022638"/>
    </source>
</evidence>
<dbReference type="Proteomes" id="UP000076722">
    <property type="component" value="Unassembled WGS sequence"/>
</dbReference>
<dbReference type="InterPro" id="IPR002053">
    <property type="entry name" value="Glyco_hydro_25"/>
</dbReference>
<comment type="subcellular location">
    <subcellularLocation>
        <location evidence="2">Secreted</location>
    </subcellularLocation>
</comment>
<evidence type="ECO:0000313" key="13">
    <source>
        <dbReference type="EMBL" id="KZS96370.1"/>
    </source>
</evidence>
<evidence type="ECO:0000313" key="14">
    <source>
        <dbReference type="Proteomes" id="UP000076722"/>
    </source>
</evidence>
<keyword evidence="12" id="KW-0732">Signal</keyword>
<comment type="function">
    <text evidence="10">This enzyme has both lysozyme (acetylmuramidase) and diacetylmuramidase activities.</text>
</comment>
<dbReference type="GO" id="GO:0009253">
    <property type="term" value="P:peptidoglycan catabolic process"/>
    <property type="evidence" value="ECO:0007669"/>
    <property type="project" value="InterPro"/>
</dbReference>
<dbReference type="GO" id="GO:0005576">
    <property type="term" value="C:extracellular region"/>
    <property type="evidence" value="ECO:0007669"/>
    <property type="project" value="UniProtKB-SubCell"/>
</dbReference>
<dbReference type="FunFam" id="3.20.20.80:FF:000060">
    <property type="entry name" value="Lysozyme M1"/>
    <property type="match status" value="1"/>
</dbReference>
<evidence type="ECO:0000256" key="10">
    <source>
        <dbReference type="ARBA" id="ARBA00055588"/>
    </source>
</evidence>
<comment type="catalytic activity">
    <reaction evidence="1 11">
        <text>Hydrolysis of (1-&gt;4)-beta-linkages between N-acetylmuramic acid and N-acetyl-D-glucosamine residues in a peptidoglycan and between N-acetyl-D-glucosamine residues in chitodextrins.</text>
        <dbReference type="EC" id="3.2.1.17"/>
    </reaction>
</comment>
<reference evidence="13 14" key="1">
    <citation type="journal article" date="2016" name="Mol. Biol. Evol.">
        <title>Comparative Genomics of Early-Diverging Mushroom-Forming Fungi Provides Insights into the Origins of Lignocellulose Decay Capabilities.</title>
        <authorList>
            <person name="Nagy L.G."/>
            <person name="Riley R."/>
            <person name="Tritt A."/>
            <person name="Adam C."/>
            <person name="Daum C."/>
            <person name="Floudas D."/>
            <person name="Sun H."/>
            <person name="Yadav J.S."/>
            <person name="Pangilinan J."/>
            <person name="Larsson K.H."/>
            <person name="Matsuura K."/>
            <person name="Barry K."/>
            <person name="Labutti K."/>
            <person name="Kuo R."/>
            <person name="Ohm R.A."/>
            <person name="Bhattacharya S.S."/>
            <person name="Shirouzu T."/>
            <person name="Yoshinaga Y."/>
            <person name="Martin F.M."/>
            <person name="Grigoriev I.V."/>
            <person name="Hibbett D.S."/>
        </authorList>
    </citation>
    <scope>NUCLEOTIDE SEQUENCE [LARGE SCALE GENOMIC DNA]</scope>
    <source>
        <strain evidence="13 14">HHB9708</strain>
    </source>
</reference>
<dbReference type="GO" id="GO:0016052">
    <property type="term" value="P:carbohydrate catabolic process"/>
    <property type="evidence" value="ECO:0007669"/>
    <property type="project" value="TreeGrafter"/>
</dbReference>
<dbReference type="EMBL" id="KV419399">
    <property type="protein sequence ID" value="KZS96370.1"/>
    <property type="molecule type" value="Genomic_DNA"/>
</dbReference>
<dbReference type="CDD" id="cd06412">
    <property type="entry name" value="GH25_CH-type"/>
    <property type="match status" value="1"/>
</dbReference>
<dbReference type="GO" id="GO:0016998">
    <property type="term" value="P:cell wall macromolecule catabolic process"/>
    <property type="evidence" value="ECO:0007669"/>
    <property type="project" value="InterPro"/>
</dbReference>